<comment type="pathway">
    <text evidence="2">Quinol/quinone metabolism; menaquinone biosynthesis.</text>
</comment>
<proteinExistence type="predicted"/>
<evidence type="ECO:0000256" key="1">
    <source>
        <dbReference type="ARBA" id="ARBA00004141"/>
    </source>
</evidence>
<comment type="subcellular location">
    <subcellularLocation>
        <location evidence="1">Membrane</location>
        <topology evidence="1">Multi-pass membrane protein</topology>
    </subcellularLocation>
</comment>
<keyword evidence="7 9" id="KW-1133">Transmembrane helix</keyword>
<keyword evidence="5" id="KW-0808">Transferase</keyword>
<reference evidence="10" key="1">
    <citation type="submission" date="2020-10" db="EMBL/GenBank/DDBJ databases">
        <authorList>
            <person name="Gilroy R."/>
        </authorList>
    </citation>
    <scope>NUCLEOTIDE SEQUENCE</scope>
    <source>
        <strain evidence="10">G3-3990</strain>
    </source>
</reference>
<dbReference type="InterPro" id="IPR026046">
    <property type="entry name" value="UBIAD1"/>
</dbReference>
<feature type="transmembrane region" description="Helical" evidence="9">
    <location>
        <begin position="182"/>
        <end position="202"/>
    </location>
</feature>
<dbReference type="GO" id="GO:0016020">
    <property type="term" value="C:membrane"/>
    <property type="evidence" value="ECO:0007669"/>
    <property type="project" value="UniProtKB-SubCell"/>
</dbReference>
<dbReference type="InterPro" id="IPR000537">
    <property type="entry name" value="UbiA_prenyltransferase"/>
</dbReference>
<dbReference type="PANTHER" id="PTHR13929:SF0">
    <property type="entry name" value="UBIA PRENYLTRANSFERASE DOMAIN-CONTAINING PROTEIN 1"/>
    <property type="match status" value="1"/>
</dbReference>
<dbReference type="GO" id="GO:0009234">
    <property type="term" value="P:menaquinone biosynthetic process"/>
    <property type="evidence" value="ECO:0007669"/>
    <property type="project" value="UniProtKB-KW"/>
</dbReference>
<feature type="transmembrane region" description="Helical" evidence="9">
    <location>
        <begin position="100"/>
        <end position="120"/>
    </location>
</feature>
<dbReference type="InterPro" id="IPR044878">
    <property type="entry name" value="UbiA_sf"/>
</dbReference>
<evidence type="ECO:0000256" key="5">
    <source>
        <dbReference type="ARBA" id="ARBA00022679"/>
    </source>
</evidence>
<reference evidence="10" key="2">
    <citation type="journal article" date="2021" name="PeerJ">
        <title>Extensive microbial diversity within the chicken gut microbiome revealed by metagenomics and culture.</title>
        <authorList>
            <person name="Gilroy R."/>
            <person name="Ravi A."/>
            <person name="Getino M."/>
            <person name="Pursley I."/>
            <person name="Horton D.L."/>
            <person name="Alikhan N.F."/>
            <person name="Baker D."/>
            <person name="Gharbi K."/>
            <person name="Hall N."/>
            <person name="Watson M."/>
            <person name="Adriaenssens E.M."/>
            <person name="Foster-Nyarko E."/>
            <person name="Jarju S."/>
            <person name="Secka A."/>
            <person name="Antonio M."/>
            <person name="Oren A."/>
            <person name="Chaudhuri R.R."/>
            <person name="La Ragione R."/>
            <person name="Hildebrand F."/>
            <person name="Pallen M.J."/>
        </authorList>
    </citation>
    <scope>NUCLEOTIDE SEQUENCE</scope>
    <source>
        <strain evidence="10">G3-3990</strain>
    </source>
</reference>
<keyword evidence="3" id="KW-0474">Menaquinone biosynthesis</keyword>
<feature type="transmembrane region" description="Helical" evidence="9">
    <location>
        <begin position="223"/>
        <end position="244"/>
    </location>
</feature>
<keyword evidence="6 9" id="KW-0812">Transmembrane</keyword>
<evidence type="ECO:0000256" key="4">
    <source>
        <dbReference type="ARBA" id="ARBA00022475"/>
    </source>
</evidence>
<dbReference type="PIRSF" id="PIRSF005355">
    <property type="entry name" value="UBIAD1"/>
    <property type="match status" value="1"/>
</dbReference>
<dbReference type="Gene3D" id="1.10.357.140">
    <property type="entry name" value="UbiA prenyltransferase"/>
    <property type="match status" value="1"/>
</dbReference>
<comment type="caution">
    <text evidence="10">The sequence shown here is derived from an EMBL/GenBank/DDBJ whole genome shotgun (WGS) entry which is preliminary data.</text>
</comment>
<gene>
    <name evidence="10" type="ORF">IAA73_06480</name>
</gene>
<dbReference type="AlphaFoldDB" id="A0A9D9HU35"/>
<evidence type="ECO:0000313" key="10">
    <source>
        <dbReference type="EMBL" id="MBO8459957.1"/>
    </source>
</evidence>
<dbReference type="PANTHER" id="PTHR13929">
    <property type="entry name" value="1,4-DIHYDROXY-2-NAPHTHOATE OCTAPRENYLTRANSFERASE"/>
    <property type="match status" value="1"/>
</dbReference>
<feature type="transmembrane region" description="Helical" evidence="9">
    <location>
        <begin position="36"/>
        <end position="58"/>
    </location>
</feature>
<dbReference type="Proteomes" id="UP000823641">
    <property type="component" value="Unassembled WGS sequence"/>
</dbReference>
<name>A0A9D9HU35_9BACT</name>
<keyword evidence="4" id="KW-1003">Cell membrane</keyword>
<keyword evidence="8 9" id="KW-0472">Membrane</keyword>
<sequence>MNKVAFWLKNARSIALPQSVLPAALAIAVAAKHEGFSLWLALLALVGIIAAHLAMNLADDYFDFQTKTGEHRQEMASEGIRARIAKYDYLTSGKATIGQLRTAIVLFLLVAAVLGAVVFVFRGMPVVYIALATLFLGIEYSGKPLQLGYHGWGEWVIGIIFGPLLMAGMHIAASGVFTQEVLLTSIAVGLLVINIVYSHAVLDEPADEKCGKMTFSRLLKSKPAKLAFSYIFNLLPFVIVLGGVLAGILHWAYCFVLLVLPMAIYLVYSLTSFVYGREISLQPKKWMGPMGNWDGYCKAGIGWFMIRWLVCRNLVTFFSFILIVVNVILAFVI</sequence>
<dbReference type="GO" id="GO:0042371">
    <property type="term" value="P:vitamin K biosynthetic process"/>
    <property type="evidence" value="ECO:0007669"/>
    <property type="project" value="TreeGrafter"/>
</dbReference>
<evidence type="ECO:0000256" key="2">
    <source>
        <dbReference type="ARBA" id="ARBA00004863"/>
    </source>
</evidence>
<evidence type="ECO:0000256" key="3">
    <source>
        <dbReference type="ARBA" id="ARBA00022428"/>
    </source>
</evidence>
<feature type="transmembrane region" description="Helical" evidence="9">
    <location>
        <begin position="155"/>
        <end position="176"/>
    </location>
</feature>
<feature type="transmembrane region" description="Helical" evidence="9">
    <location>
        <begin position="314"/>
        <end position="332"/>
    </location>
</feature>
<evidence type="ECO:0000256" key="9">
    <source>
        <dbReference type="SAM" id="Phobius"/>
    </source>
</evidence>
<dbReference type="CDD" id="cd13962">
    <property type="entry name" value="PT_UbiA_UBIAD1"/>
    <property type="match status" value="1"/>
</dbReference>
<evidence type="ECO:0000256" key="6">
    <source>
        <dbReference type="ARBA" id="ARBA00022692"/>
    </source>
</evidence>
<dbReference type="Pfam" id="PF01040">
    <property type="entry name" value="UbiA"/>
    <property type="match status" value="1"/>
</dbReference>
<protein>
    <submittedName>
        <fullName evidence="10">Prenyltransferase</fullName>
    </submittedName>
</protein>
<accession>A0A9D9HU35</accession>
<dbReference type="GO" id="GO:0004659">
    <property type="term" value="F:prenyltransferase activity"/>
    <property type="evidence" value="ECO:0007669"/>
    <property type="project" value="InterPro"/>
</dbReference>
<feature type="transmembrane region" description="Helical" evidence="9">
    <location>
        <begin position="250"/>
        <end position="275"/>
    </location>
</feature>
<dbReference type="EMBL" id="JADIMG010000065">
    <property type="protein sequence ID" value="MBO8459957.1"/>
    <property type="molecule type" value="Genomic_DNA"/>
</dbReference>
<evidence type="ECO:0000256" key="7">
    <source>
        <dbReference type="ARBA" id="ARBA00022989"/>
    </source>
</evidence>
<evidence type="ECO:0000256" key="8">
    <source>
        <dbReference type="ARBA" id="ARBA00023136"/>
    </source>
</evidence>
<organism evidence="10 11">
    <name type="scientific">Candidatus Gallipaludibacter merdavium</name>
    <dbReference type="NCBI Taxonomy" id="2840839"/>
    <lineage>
        <taxon>Bacteria</taxon>
        <taxon>Pseudomonadati</taxon>
        <taxon>Bacteroidota</taxon>
        <taxon>Bacteroidia</taxon>
        <taxon>Bacteroidales</taxon>
        <taxon>Candidatus Gallipaludibacter</taxon>
    </lineage>
</organism>
<evidence type="ECO:0000313" key="11">
    <source>
        <dbReference type="Proteomes" id="UP000823641"/>
    </source>
</evidence>